<sequence>MPSPQSPRRRALILALPAAGCALALAPGAALASRAEADEAALRLTGGARPKDGKVRLKLPEIADSGATVPFTVSVDHPMAPDNYVKAIHVLAHDNPAPQVASFHFTPTGKAEVSGRLRLARSQEVRAVALLSDGSAWETRREVKVTVGGCGG</sequence>
<dbReference type="InterPro" id="IPR032711">
    <property type="entry name" value="SoxY"/>
</dbReference>
<reference evidence="3 4" key="1">
    <citation type="journal article" date="2014" name="Genome Announc.">
        <title>Draft Genome Sequence of Magnetospirillum sp. Strain SO-1, a Freshwater Magnetotactic Bacterium Isolated from the Ol'khovka River, Russia.</title>
        <authorList>
            <person name="Grouzdev D.S."/>
            <person name="Dziuba M.V."/>
            <person name="Sukhacheva M.S."/>
            <person name="Mardanov A.V."/>
            <person name="Beletskiy A.V."/>
            <person name="Kuznetsov B.B."/>
            <person name="Skryabin K.G."/>
        </authorList>
    </citation>
    <scope>NUCLEOTIDE SEQUENCE [LARGE SCALE GENOMIC DNA]</scope>
    <source>
        <strain evidence="3 4">SO-1</strain>
    </source>
</reference>
<evidence type="ECO:0000313" key="3">
    <source>
        <dbReference type="EMBL" id="EME70614.1"/>
    </source>
</evidence>
<keyword evidence="1" id="KW-0732">Signal</keyword>
<dbReference type="InterPro" id="IPR006311">
    <property type="entry name" value="TAT_signal"/>
</dbReference>
<dbReference type="STRING" id="1244869.H261_07603"/>
<dbReference type="InterPro" id="IPR016568">
    <property type="entry name" value="Sulphur_oxidation_SoxY"/>
</dbReference>
<name>M3ADQ6_9PROT</name>
<dbReference type="PIRSF" id="PIRSF010312">
    <property type="entry name" value="Sulphur_oxidation_SoxY"/>
    <property type="match status" value="1"/>
</dbReference>
<protein>
    <submittedName>
        <fullName evidence="3">Sulfur oxidation protein SoxY</fullName>
    </submittedName>
</protein>
<proteinExistence type="predicted"/>
<evidence type="ECO:0000259" key="2">
    <source>
        <dbReference type="Pfam" id="PF13501"/>
    </source>
</evidence>
<dbReference type="Proteomes" id="UP000011744">
    <property type="component" value="Unassembled WGS sequence"/>
</dbReference>
<dbReference type="Pfam" id="PF13501">
    <property type="entry name" value="SoxY"/>
    <property type="match status" value="1"/>
</dbReference>
<gene>
    <name evidence="3" type="ORF">H261_07603</name>
</gene>
<dbReference type="GO" id="GO:0005506">
    <property type="term" value="F:iron ion binding"/>
    <property type="evidence" value="ECO:0007669"/>
    <property type="project" value="InterPro"/>
</dbReference>
<dbReference type="eggNOG" id="COG5501">
    <property type="taxonomic scope" value="Bacteria"/>
</dbReference>
<dbReference type="NCBIfam" id="TIGR04488">
    <property type="entry name" value="SoxY_true_GGCGG"/>
    <property type="match status" value="1"/>
</dbReference>
<dbReference type="AlphaFoldDB" id="M3ADQ6"/>
<evidence type="ECO:0000313" key="4">
    <source>
        <dbReference type="Proteomes" id="UP000011744"/>
    </source>
</evidence>
<dbReference type="PATRIC" id="fig|1244869.3.peg.1539"/>
<dbReference type="OrthoDB" id="9804570at2"/>
<dbReference type="GO" id="GO:0016491">
    <property type="term" value="F:oxidoreductase activity"/>
    <property type="evidence" value="ECO:0007669"/>
    <property type="project" value="InterPro"/>
</dbReference>
<keyword evidence="4" id="KW-1185">Reference proteome</keyword>
<dbReference type="InterPro" id="IPR036073">
    <property type="entry name" value="Desulfoferrodoxin_Fe-bd_dom_sf"/>
</dbReference>
<dbReference type="RefSeq" id="WP_008616042.1">
    <property type="nucleotide sequence ID" value="NZ_AONQ01000015.1"/>
</dbReference>
<dbReference type="SUPFAM" id="SSF49367">
    <property type="entry name" value="Superoxide reductase-like"/>
    <property type="match status" value="1"/>
</dbReference>
<feature type="chain" id="PRO_5004031212" evidence="1">
    <location>
        <begin position="33"/>
        <end position="152"/>
    </location>
</feature>
<dbReference type="PROSITE" id="PS51318">
    <property type="entry name" value="TAT"/>
    <property type="match status" value="1"/>
</dbReference>
<feature type="signal peptide" evidence="1">
    <location>
        <begin position="1"/>
        <end position="32"/>
    </location>
</feature>
<comment type="caution">
    <text evidence="3">The sequence shown here is derived from an EMBL/GenBank/DDBJ whole genome shotgun (WGS) entry which is preliminary data.</text>
</comment>
<dbReference type="Gene3D" id="2.60.40.2470">
    <property type="entry name" value="SoxY domain"/>
    <property type="match status" value="1"/>
</dbReference>
<accession>M3ADQ6</accession>
<dbReference type="InterPro" id="IPR038162">
    <property type="entry name" value="SoxY_sf"/>
</dbReference>
<feature type="domain" description="Ig-like SoxY" evidence="2">
    <location>
        <begin position="45"/>
        <end position="150"/>
    </location>
</feature>
<dbReference type="EMBL" id="AONQ01000015">
    <property type="protein sequence ID" value="EME70614.1"/>
    <property type="molecule type" value="Genomic_DNA"/>
</dbReference>
<organism evidence="3 4">
    <name type="scientific">Paramagnetospirillum caucaseum</name>
    <dbReference type="NCBI Taxonomy" id="1244869"/>
    <lineage>
        <taxon>Bacteria</taxon>
        <taxon>Pseudomonadati</taxon>
        <taxon>Pseudomonadota</taxon>
        <taxon>Alphaproteobacteria</taxon>
        <taxon>Rhodospirillales</taxon>
        <taxon>Magnetospirillaceae</taxon>
        <taxon>Paramagnetospirillum</taxon>
    </lineage>
</organism>
<evidence type="ECO:0000256" key="1">
    <source>
        <dbReference type="SAM" id="SignalP"/>
    </source>
</evidence>